<dbReference type="Proteomes" id="UP000004773">
    <property type="component" value="Unassembled WGS sequence"/>
</dbReference>
<accession>A0AA87AL33</accession>
<comment type="caution">
    <text evidence="3">The sequence shown here is derived from an EMBL/GenBank/DDBJ whole genome shotgun (WGS) entry which is preliminary data.</text>
</comment>
<dbReference type="Pfam" id="PF02325">
    <property type="entry name" value="CCB3_YggT"/>
    <property type="match status" value="1"/>
</dbReference>
<dbReference type="EMBL" id="ACRO01000003">
    <property type="protein sequence ID" value="EGF87207.1"/>
    <property type="molecule type" value="Genomic_DNA"/>
</dbReference>
<dbReference type="GO" id="GO:0016020">
    <property type="term" value="C:membrane"/>
    <property type="evidence" value="ECO:0007669"/>
    <property type="project" value="InterPro"/>
</dbReference>
<evidence type="ECO:0000256" key="2">
    <source>
        <dbReference type="SAM" id="Phobius"/>
    </source>
</evidence>
<gene>
    <name evidence="3" type="ORF">HMPREF0428_00082</name>
</gene>
<dbReference type="InterPro" id="IPR003425">
    <property type="entry name" value="CCB3/YggT"/>
</dbReference>
<dbReference type="AlphaFoldDB" id="A0AA87AL33"/>
<evidence type="ECO:0000313" key="3">
    <source>
        <dbReference type="EMBL" id="EGF87207.1"/>
    </source>
</evidence>
<keyword evidence="2" id="KW-0812">Transmembrane</keyword>
<reference evidence="3 4" key="1">
    <citation type="submission" date="2011-03" db="EMBL/GenBank/DDBJ databases">
        <title>The Genome Sequence of Gemella haemolysans M341.</title>
        <authorList>
            <consortium name="The Broad Institute Genome Sequencing Platform"/>
            <consortium name="The Broad Institute Genome Sequencing Center for Infectious Disease"/>
            <person name="Earl A."/>
            <person name="Ward D."/>
            <person name="Feldgarden M."/>
            <person name="Gevers D."/>
            <person name="Sibley C.D."/>
            <person name="Field T.R."/>
            <person name="Grinwis M."/>
            <person name="Eshaghurshan C.S."/>
            <person name="Surette M.G."/>
            <person name="Young S.K."/>
            <person name="Zeng Q."/>
            <person name="Gargeya S."/>
            <person name="Fitzgerald M."/>
            <person name="Haas B."/>
            <person name="Abouelleil A."/>
            <person name="Alvarado L."/>
            <person name="Arachchi H.M."/>
            <person name="Berlin A."/>
            <person name="Brown A."/>
            <person name="Chapman S.B."/>
            <person name="Chen Z."/>
            <person name="Dunbar C."/>
            <person name="Freedman E."/>
            <person name="Gearin G."/>
            <person name="Gellesch M."/>
            <person name="Goldberg J."/>
            <person name="Griggs A."/>
            <person name="Gujja S."/>
            <person name="Heilman E.R."/>
            <person name="Heiman D."/>
            <person name="Howarth C."/>
            <person name="Larson L."/>
            <person name="Lui A."/>
            <person name="MacDonald P.J.P."/>
            <person name="Mehta T."/>
            <person name="Montmayeur A."/>
            <person name="Murphy C."/>
            <person name="Neiman D."/>
            <person name="Pearson M."/>
            <person name="Priest M."/>
            <person name="Roberts A."/>
            <person name="Saif S."/>
            <person name="Shea T."/>
            <person name="Shenoy N."/>
            <person name="Sisk P."/>
            <person name="Stolte C."/>
            <person name="Sykes S."/>
            <person name="White J."/>
            <person name="Yandava C."/>
            <person name="Wortman J."/>
            <person name="Nusbaum C."/>
            <person name="Birren B."/>
        </authorList>
    </citation>
    <scope>NUCLEOTIDE SEQUENCE [LARGE SCALE GENOMIC DNA]</scope>
    <source>
        <strain evidence="3 4">M341</strain>
    </source>
</reference>
<dbReference type="RefSeq" id="WP_003145871.1">
    <property type="nucleotide sequence ID" value="NZ_GL883582.1"/>
</dbReference>
<organism evidence="3 4">
    <name type="scientific">Gemella haemolysans M341</name>
    <dbReference type="NCBI Taxonomy" id="562981"/>
    <lineage>
        <taxon>Bacteria</taxon>
        <taxon>Bacillati</taxon>
        <taxon>Bacillota</taxon>
        <taxon>Bacilli</taxon>
        <taxon>Bacillales</taxon>
        <taxon>Gemellaceae</taxon>
        <taxon>Gemella</taxon>
    </lineage>
</organism>
<dbReference type="PANTHER" id="PTHR33219:SF14">
    <property type="entry name" value="PROTEIN COFACTOR ASSEMBLY OF COMPLEX C SUBUNIT B CCB3, CHLOROPLASTIC-RELATED"/>
    <property type="match status" value="1"/>
</dbReference>
<keyword evidence="2" id="KW-0472">Membrane</keyword>
<feature type="transmembrane region" description="Helical" evidence="2">
    <location>
        <begin position="69"/>
        <end position="90"/>
    </location>
</feature>
<dbReference type="PANTHER" id="PTHR33219">
    <property type="entry name" value="YLMG HOMOLOG PROTEIN 2, CHLOROPLASTIC"/>
    <property type="match status" value="1"/>
</dbReference>
<protein>
    <recommendedName>
        <fullName evidence="5">YGGT family protein</fullName>
    </recommendedName>
</protein>
<proteinExistence type="inferred from homology"/>
<sequence length="93" mass="11081">MLNITEYFWVYKFIIYLFNFYEYSMLAYILTSWVPQIKNNFIVEFLESICEPYLKLFRKFIPPIGMLDISPVVALIVLSVIQNLIIALLFKTV</sequence>
<keyword evidence="2" id="KW-1133">Transmembrane helix</keyword>
<name>A0AA87AL33_9BACL</name>
<evidence type="ECO:0000256" key="1">
    <source>
        <dbReference type="ARBA" id="ARBA00010894"/>
    </source>
</evidence>
<evidence type="ECO:0008006" key="5">
    <source>
        <dbReference type="Google" id="ProtNLM"/>
    </source>
</evidence>
<feature type="transmembrane region" description="Helical" evidence="2">
    <location>
        <begin position="7"/>
        <end position="30"/>
    </location>
</feature>
<evidence type="ECO:0000313" key="4">
    <source>
        <dbReference type="Proteomes" id="UP000004773"/>
    </source>
</evidence>
<comment type="similarity">
    <text evidence="1">Belongs to the YggT family.</text>
</comment>